<protein>
    <recommendedName>
        <fullName evidence="8">Putative NAD(P)H nitroreductase</fullName>
        <ecNumber evidence="8">1.-.-.-</ecNumber>
    </recommendedName>
</protein>
<keyword evidence="3 8" id="KW-0285">Flavoprotein</keyword>
<evidence type="ECO:0000256" key="1">
    <source>
        <dbReference type="ARBA" id="ARBA00001917"/>
    </source>
</evidence>
<dbReference type="CDD" id="cd02135">
    <property type="entry name" value="YdjA-like"/>
    <property type="match status" value="1"/>
</dbReference>
<evidence type="ECO:0000256" key="8">
    <source>
        <dbReference type="PIRNR" id="PIRNR000232"/>
    </source>
</evidence>
<dbReference type="Pfam" id="PF00881">
    <property type="entry name" value="Nitroreductase"/>
    <property type="match status" value="1"/>
</dbReference>
<keyword evidence="5 8" id="KW-0521">NADP</keyword>
<keyword evidence="4 8" id="KW-0288">FMN</keyword>
<evidence type="ECO:0000259" key="9">
    <source>
        <dbReference type="Pfam" id="PF00881"/>
    </source>
</evidence>
<accession>A0ABT8T8W3</accession>
<dbReference type="EC" id="1.-.-.-" evidence="8"/>
<evidence type="ECO:0000256" key="7">
    <source>
        <dbReference type="ARBA" id="ARBA00023027"/>
    </source>
</evidence>
<dbReference type="InterPro" id="IPR029479">
    <property type="entry name" value="Nitroreductase"/>
</dbReference>
<evidence type="ECO:0000313" key="11">
    <source>
        <dbReference type="Proteomes" id="UP001168380"/>
    </source>
</evidence>
<reference evidence="10" key="1">
    <citation type="submission" date="2023-07" db="EMBL/GenBank/DDBJ databases">
        <title>Gilvimarinus algae sp. nov., isolated from the surface of Kelp.</title>
        <authorList>
            <person name="Sun Y.Y."/>
            <person name="Gong Y."/>
            <person name="Du Z.J."/>
        </authorList>
    </citation>
    <scope>NUCLEOTIDE SEQUENCE</scope>
    <source>
        <strain evidence="10">SDUM040014</strain>
    </source>
</reference>
<dbReference type="Proteomes" id="UP001168380">
    <property type="component" value="Unassembled WGS sequence"/>
</dbReference>
<gene>
    <name evidence="10" type="ORF">QWI16_00140</name>
</gene>
<dbReference type="SUPFAM" id="SSF55469">
    <property type="entry name" value="FMN-dependent nitroreductase-like"/>
    <property type="match status" value="1"/>
</dbReference>
<evidence type="ECO:0000256" key="3">
    <source>
        <dbReference type="ARBA" id="ARBA00022630"/>
    </source>
</evidence>
<dbReference type="InterPro" id="IPR026021">
    <property type="entry name" value="YdjA-like"/>
</dbReference>
<comment type="cofactor">
    <cofactor evidence="1 8">
        <name>FMN</name>
        <dbReference type="ChEBI" id="CHEBI:58210"/>
    </cofactor>
</comment>
<keyword evidence="11" id="KW-1185">Reference proteome</keyword>
<organism evidence="10 11">
    <name type="scientific">Gilvimarinus algae</name>
    <dbReference type="NCBI Taxonomy" id="3058037"/>
    <lineage>
        <taxon>Bacteria</taxon>
        <taxon>Pseudomonadati</taxon>
        <taxon>Pseudomonadota</taxon>
        <taxon>Gammaproteobacteria</taxon>
        <taxon>Cellvibrionales</taxon>
        <taxon>Cellvibrionaceae</taxon>
        <taxon>Gilvimarinus</taxon>
    </lineage>
</organism>
<name>A0ABT8T8W3_9GAMM</name>
<evidence type="ECO:0000313" key="10">
    <source>
        <dbReference type="EMBL" id="MDO3380566.1"/>
    </source>
</evidence>
<comment type="similarity">
    <text evidence="2 8">Belongs to the nitroreductase family.</text>
</comment>
<dbReference type="EMBL" id="JAULRT010000015">
    <property type="protein sequence ID" value="MDO3380566.1"/>
    <property type="molecule type" value="Genomic_DNA"/>
</dbReference>
<dbReference type="PIRSF" id="PIRSF000232">
    <property type="entry name" value="YdjA"/>
    <property type="match status" value="1"/>
</dbReference>
<comment type="caution">
    <text evidence="10">The sequence shown here is derived from an EMBL/GenBank/DDBJ whole genome shotgun (WGS) entry which is preliminary data.</text>
</comment>
<dbReference type="PANTHER" id="PTHR43821:SF1">
    <property type="entry name" value="NAD(P)H NITROREDUCTASE YDJA-RELATED"/>
    <property type="match status" value="1"/>
</dbReference>
<dbReference type="InterPro" id="IPR052530">
    <property type="entry name" value="NAD(P)H_nitroreductase"/>
</dbReference>
<evidence type="ECO:0000256" key="5">
    <source>
        <dbReference type="ARBA" id="ARBA00022857"/>
    </source>
</evidence>
<keyword evidence="6 8" id="KW-0560">Oxidoreductase</keyword>
<evidence type="ECO:0000256" key="6">
    <source>
        <dbReference type="ARBA" id="ARBA00023002"/>
    </source>
</evidence>
<sequence length="192" mass="20379">MDAITALTQRASVGKLTDPGPSAEEFETLIRAAVRAADHGQIRPWRFLKVTGRGLEALGELYCRAALADNAGLSEPFQQKYRNMPLRAPCVLVVIASVTAHPKVPAQEQVISAGACAQNVVNAAFALGLGAMWRTGEMAYHPVVEQGLGLAAEEQIVGYIYLGTPAMAVPGPKRLELADVCQSWPGATGQID</sequence>
<proteinExistence type="inferred from homology"/>
<evidence type="ECO:0000256" key="4">
    <source>
        <dbReference type="ARBA" id="ARBA00022643"/>
    </source>
</evidence>
<dbReference type="Gene3D" id="3.40.109.10">
    <property type="entry name" value="NADH Oxidase"/>
    <property type="match status" value="1"/>
</dbReference>
<dbReference type="RefSeq" id="WP_302710690.1">
    <property type="nucleotide sequence ID" value="NZ_JAULRT010000015.1"/>
</dbReference>
<keyword evidence="7 8" id="KW-0520">NAD</keyword>
<dbReference type="InterPro" id="IPR000415">
    <property type="entry name" value="Nitroreductase-like"/>
</dbReference>
<dbReference type="PANTHER" id="PTHR43821">
    <property type="entry name" value="NAD(P)H NITROREDUCTASE YDJA-RELATED"/>
    <property type="match status" value="1"/>
</dbReference>
<evidence type="ECO:0000256" key="2">
    <source>
        <dbReference type="ARBA" id="ARBA00007118"/>
    </source>
</evidence>
<feature type="domain" description="Nitroreductase" evidence="9">
    <location>
        <begin position="8"/>
        <end position="163"/>
    </location>
</feature>